<feature type="domain" description="Helicase ATP-binding" evidence="15">
    <location>
        <begin position="120"/>
        <end position="291"/>
    </location>
</feature>
<dbReference type="InterPro" id="IPR001650">
    <property type="entry name" value="Helicase_C-like"/>
</dbReference>
<comment type="catalytic activity">
    <reaction evidence="11">
        <text>ATP + H2O = ADP + phosphate + H(+)</text>
        <dbReference type="Rhea" id="RHEA:13065"/>
        <dbReference type="ChEBI" id="CHEBI:15377"/>
        <dbReference type="ChEBI" id="CHEBI:15378"/>
        <dbReference type="ChEBI" id="CHEBI:30616"/>
        <dbReference type="ChEBI" id="CHEBI:43474"/>
        <dbReference type="ChEBI" id="CHEBI:456216"/>
        <dbReference type="EC" id="3.6.4.13"/>
    </reaction>
</comment>
<dbReference type="OrthoDB" id="10265785at2759"/>
<keyword evidence="7 13" id="KW-0067">ATP-binding</keyword>
<evidence type="ECO:0000259" key="17">
    <source>
        <dbReference type="PROSITE" id="PS51195"/>
    </source>
</evidence>
<keyword evidence="6 13" id="KW-0347">Helicase</keyword>
<protein>
    <recommendedName>
        <fullName evidence="2">RNA helicase</fullName>
        <ecNumber evidence="2">3.6.4.13</ecNumber>
    </recommendedName>
    <alternativeName>
        <fullName evidence="10">DEAD box protein 6</fullName>
    </alternativeName>
</protein>
<evidence type="ECO:0000256" key="6">
    <source>
        <dbReference type="ARBA" id="ARBA00022806"/>
    </source>
</evidence>
<dbReference type="RefSeq" id="XP_019721598.1">
    <property type="nucleotide sequence ID" value="XM_019866039.1"/>
</dbReference>
<dbReference type="PROSITE" id="PS51192">
    <property type="entry name" value="HELICASE_ATP_BIND_1"/>
    <property type="match status" value="1"/>
</dbReference>
<keyword evidence="8" id="KW-0694">RNA-binding</keyword>
<keyword evidence="5 13" id="KW-0378">Hydrolase</keyword>
<evidence type="ECO:0000256" key="12">
    <source>
        <dbReference type="PROSITE-ProRule" id="PRU00552"/>
    </source>
</evidence>
<accession>A0A3Q2Y940</accession>
<evidence type="ECO:0000313" key="18">
    <source>
        <dbReference type="Ensembl" id="ENSHCOP00000009721.1"/>
    </source>
</evidence>
<comment type="similarity">
    <text evidence="9">Belongs to the DEAD box helicase family. DDX6/DHH1 subfamily.</text>
</comment>
<proteinExistence type="inferred from homology"/>
<dbReference type="InterPro" id="IPR014001">
    <property type="entry name" value="Helicase_ATP-bd"/>
</dbReference>
<dbReference type="GO" id="GO:0000932">
    <property type="term" value="C:P-body"/>
    <property type="evidence" value="ECO:0007669"/>
    <property type="project" value="UniProtKB-SubCell"/>
</dbReference>
<feature type="compositionally biased region" description="Polar residues" evidence="14">
    <location>
        <begin position="17"/>
        <end position="40"/>
    </location>
</feature>
<feature type="domain" description="DEAD-box RNA helicase Q" evidence="17">
    <location>
        <begin position="89"/>
        <end position="117"/>
    </location>
</feature>
<keyword evidence="3" id="KW-0963">Cytoplasm</keyword>
<evidence type="ECO:0000256" key="1">
    <source>
        <dbReference type="ARBA" id="ARBA00004201"/>
    </source>
</evidence>
<dbReference type="InterPro" id="IPR027417">
    <property type="entry name" value="P-loop_NTPase"/>
</dbReference>
<feature type="domain" description="Helicase C-terminal" evidence="16">
    <location>
        <begin position="301"/>
        <end position="461"/>
    </location>
</feature>
<evidence type="ECO:0000256" key="7">
    <source>
        <dbReference type="ARBA" id="ARBA00022840"/>
    </source>
</evidence>
<evidence type="ECO:0000256" key="9">
    <source>
        <dbReference type="ARBA" id="ARBA00038316"/>
    </source>
</evidence>
<feature type="short sequence motif" description="Q motif" evidence="12">
    <location>
        <begin position="89"/>
        <end position="117"/>
    </location>
</feature>
<evidence type="ECO:0000256" key="11">
    <source>
        <dbReference type="ARBA" id="ARBA00047984"/>
    </source>
</evidence>
<evidence type="ECO:0000256" key="8">
    <source>
        <dbReference type="ARBA" id="ARBA00022884"/>
    </source>
</evidence>
<name>A0A3Q2Y940_HIPCM</name>
<evidence type="ECO:0000259" key="15">
    <source>
        <dbReference type="PROSITE" id="PS51192"/>
    </source>
</evidence>
<keyword evidence="19" id="KW-1185">Reference proteome</keyword>
<dbReference type="SUPFAM" id="SSF52540">
    <property type="entry name" value="P-loop containing nucleoside triphosphate hydrolases"/>
    <property type="match status" value="1"/>
</dbReference>
<dbReference type="Proteomes" id="UP000264820">
    <property type="component" value="Unplaced"/>
</dbReference>
<dbReference type="CDD" id="cd18787">
    <property type="entry name" value="SF2_C_DEAD"/>
    <property type="match status" value="1"/>
</dbReference>
<dbReference type="InterPro" id="IPR014014">
    <property type="entry name" value="RNA_helicase_DEAD_Q_motif"/>
</dbReference>
<keyword evidence="4 13" id="KW-0547">Nucleotide-binding</keyword>
<dbReference type="FunFam" id="3.40.50.300:FF:000114">
    <property type="entry name" value="ATP-dependent RNA helicase DDX6"/>
    <property type="match status" value="1"/>
</dbReference>
<dbReference type="GeneTree" id="ENSGT00940000165835"/>
<dbReference type="GeneID" id="109513526"/>
<dbReference type="KEGG" id="hcq:109513526"/>
<evidence type="ECO:0000256" key="5">
    <source>
        <dbReference type="ARBA" id="ARBA00022801"/>
    </source>
</evidence>
<evidence type="ECO:0000256" key="13">
    <source>
        <dbReference type="RuleBase" id="RU000492"/>
    </source>
</evidence>
<evidence type="ECO:0000256" key="3">
    <source>
        <dbReference type="ARBA" id="ARBA00022490"/>
    </source>
</evidence>
<dbReference type="InterPro" id="IPR000629">
    <property type="entry name" value="RNA-helicase_DEAD-box_CS"/>
</dbReference>
<comment type="subcellular location">
    <subcellularLocation>
        <location evidence="1">Cytoplasm</location>
        <location evidence="1">P-body</location>
    </subcellularLocation>
</comment>
<dbReference type="Pfam" id="PF00271">
    <property type="entry name" value="Helicase_C"/>
    <property type="match status" value="1"/>
</dbReference>
<dbReference type="SMART" id="SM00490">
    <property type="entry name" value="HELICc"/>
    <property type="match status" value="1"/>
</dbReference>
<reference evidence="18" key="1">
    <citation type="submission" date="2025-08" db="UniProtKB">
        <authorList>
            <consortium name="Ensembl"/>
        </authorList>
    </citation>
    <scope>IDENTIFICATION</scope>
</reference>
<sequence>MATARTENVDPPAMGLNKQNGQLRGQTKPASVQPGSSTQPKVLGATQKAGTASQARGTIKFGDDWKKSLQLPPKDTRVKTSDVTATKGNEFEDYCLKRELLMGIFEMGWEKPSPVQEESIPIALSGRDILARAKNGTGKSGAYLIPLLERIDLKKDYIQAMVVVPTRELALQVSQICIQISKHLGGVKVMATTGGTNLRDDIMRLDEIVHVIVATPGRILDLIQKGVARVDRVQMMVMDEADKLLSQDFVVLIEDIISFLAKNRQILLYSATFPISVQKFMTNYLQKPYEINLMEELTLKGITQYYAYVTERQKVHCLNTLFSRLQINQSIIFCNSTQRVELLAKKITQLGYSCFYIHAKMMQEYRNRVFHDFRNGLCRNLVCTDLFTRGIDIQAVNVVINFDFPKNAETYLHRIGRSGRFGHFGLAINLITSEDRFNLKTIEDQLVTDIKPIPGSIDKGLYVAEFHSSAGDCEVEEVQERSGHQQDHT</sequence>
<evidence type="ECO:0000256" key="10">
    <source>
        <dbReference type="ARBA" id="ARBA00041970"/>
    </source>
</evidence>
<evidence type="ECO:0000256" key="4">
    <source>
        <dbReference type="ARBA" id="ARBA00022741"/>
    </source>
</evidence>
<dbReference type="STRING" id="109280.ENSHCOP00000009721"/>
<dbReference type="Pfam" id="PF00270">
    <property type="entry name" value="DEAD"/>
    <property type="match status" value="1"/>
</dbReference>
<dbReference type="GO" id="GO:0003724">
    <property type="term" value="F:RNA helicase activity"/>
    <property type="evidence" value="ECO:0007669"/>
    <property type="project" value="UniProtKB-EC"/>
</dbReference>
<dbReference type="PROSITE" id="PS51194">
    <property type="entry name" value="HELICASE_CTER"/>
    <property type="match status" value="1"/>
</dbReference>
<reference evidence="18" key="2">
    <citation type="submission" date="2025-09" db="UniProtKB">
        <authorList>
            <consortium name="Ensembl"/>
        </authorList>
    </citation>
    <scope>IDENTIFICATION</scope>
</reference>
<dbReference type="Ensembl" id="ENSHCOT00000015931.1">
    <property type="protein sequence ID" value="ENSHCOP00000009721.1"/>
    <property type="gene ID" value="ENSHCOG00000012238.1"/>
</dbReference>
<dbReference type="FunFam" id="3.40.50.300:FF:000364">
    <property type="entry name" value="ATP-dependent RNA helicase DDX6"/>
    <property type="match status" value="1"/>
</dbReference>
<dbReference type="InterPro" id="IPR011545">
    <property type="entry name" value="DEAD/DEAH_box_helicase_dom"/>
</dbReference>
<dbReference type="PANTHER" id="PTHR47960">
    <property type="entry name" value="DEAD-BOX ATP-DEPENDENT RNA HELICASE 50"/>
    <property type="match status" value="1"/>
</dbReference>
<dbReference type="SMART" id="SM00487">
    <property type="entry name" value="DEXDc"/>
    <property type="match status" value="1"/>
</dbReference>
<dbReference type="EC" id="3.6.4.13" evidence="2"/>
<dbReference type="Gene3D" id="3.40.50.300">
    <property type="entry name" value="P-loop containing nucleotide triphosphate hydrolases"/>
    <property type="match status" value="2"/>
</dbReference>
<feature type="region of interest" description="Disordered" evidence="14">
    <location>
        <begin position="1"/>
        <end position="55"/>
    </location>
</feature>
<dbReference type="OMA" id="MNANPPF"/>
<dbReference type="GO" id="GO:0005524">
    <property type="term" value="F:ATP binding"/>
    <property type="evidence" value="ECO:0007669"/>
    <property type="project" value="UniProtKB-KW"/>
</dbReference>
<dbReference type="PROSITE" id="PS00039">
    <property type="entry name" value="DEAD_ATP_HELICASE"/>
    <property type="match status" value="1"/>
</dbReference>
<dbReference type="GO" id="GO:0003723">
    <property type="term" value="F:RNA binding"/>
    <property type="evidence" value="ECO:0007669"/>
    <property type="project" value="UniProtKB-KW"/>
</dbReference>
<evidence type="ECO:0000313" key="19">
    <source>
        <dbReference type="Proteomes" id="UP000264820"/>
    </source>
</evidence>
<evidence type="ECO:0000259" key="16">
    <source>
        <dbReference type="PROSITE" id="PS51194"/>
    </source>
</evidence>
<evidence type="ECO:0000256" key="2">
    <source>
        <dbReference type="ARBA" id="ARBA00012552"/>
    </source>
</evidence>
<dbReference type="CDD" id="cd17940">
    <property type="entry name" value="DEADc_DDX6"/>
    <property type="match status" value="1"/>
</dbReference>
<dbReference type="AlphaFoldDB" id="A0A3Q2Y940"/>
<organism evidence="18 19">
    <name type="scientific">Hippocampus comes</name>
    <name type="common">Tiger tail seahorse</name>
    <dbReference type="NCBI Taxonomy" id="109280"/>
    <lineage>
        <taxon>Eukaryota</taxon>
        <taxon>Metazoa</taxon>
        <taxon>Chordata</taxon>
        <taxon>Craniata</taxon>
        <taxon>Vertebrata</taxon>
        <taxon>Euteleostomi</taxon>
        <taxon>Actinopterygii</taxon>
        <taxon>Neopterygii</taxon>
        <taxon>Teleostei</taxon>
        <taxon>Neoteleostei</taxon>
        <taxon>Acanthomorphata</taxon>
        <taxon>Syngnathiaria</taxon>
        <taxon>Syngnathiformes</taxon>
        <taxon>Syngnathoidei</taxon>
        <taxon>Syngnathidae</taxon>
        <taxon>Hippocampus</taxon>
    </lineage>
</organism>
<evidence type="ECO:0000256" key="14">
    <source>
        <dbReference type="SAM" id="MobiDB-lite"/>
    </source>
</evidence>
<dbReference type="PROSITE" id="PS51195">
    <property type="entry name" value="Q_MOTIF"/>
    <property type="match status" value="1"/>
</dbReference>
<dbReference type="GO" id="GO:0016787">
    <property type="term" value="F:hydrolase activity"/>
    <property type="evidence" value="ECO:0007669"/>
    <property type="project" value="UniProtKB-KW"/>
</dbReference>